<organism evidence="2 3">
    <name type="scientific">Aquipluma nitroreducens</name>
    <dbReference type="NCBI Taxonomy" id="2010828"/>
    <lineage>
        <taxon>Bacteria</taxon>
        <taxon>Pseudomonadati</taxon>
        <taxon>Bacteroidota</taxon>
        <taxon>Bacteroidia</taxon>
        <taxon>Marinilabiliales</taxon>
        <taxon>Prolixibacteraceae</taxon>
        <taxon>Aquipluma</taxon>
    </lineage>
</organism>
<feature type="domain" description="Fibrobacter succinogenes major paralogous" evidence="1">
    <location>
        <begin position="61"/>
        <end position="246"/>
    </location>
</feature>
<evidence type="ECO:0000259" key="1">
    <source>
        <dbReference type="Pfam" id="PF09603"/>
    </source>
</evidence>
<gene>
    <name evidence="2" type="ORF">AQPE_1974</name>
</gene>
<proteinExistence type="predicted"/>
<dbReference type="Proteomes" id="UP001193389">
    <property type="component" value="Chromosome"/>
</dbReference>
<protein>
    <submittedName>
        <fullName evidence="2">Major paralogous domain protein</fullName>
    </submittedName>
</protein>
<dbReference type="KEGG" id="anf:AQPE_1974"/>
<reference evidence="2" key="1">
    <citation type="journal article" date="2020" name="Int. J. Syst. Evol. Microbiol.">
        <title>Aquipluma nitroreducens gen. nov. sp. nov., a novel facultatively anaerobic bacterium isolated from a freshwater lake.</title>
        <authorList>
            <person name="Watanabe M."/>
            <person name="Kojima H."/>
            <person name="Fukui M."/>
        </authorList>
    </citation>
    <scope>NUCLEOTIDE SEQUENCE</scope>
    <source>
        <strain evidence="2">MeG22</strain>
    </source>
</reference>
<sequence>MRIVFIKYSIAVLLLVFILGCKKTEPILPDNPLNGKTTAVFNSSKSYGSVTDVDGNTYKIIKIGDQVWMAENLRVTHYRNGDAIPNIKDTTQWANQTEGAWCNYNNTEDLTAIATYGRLYNWYVTQDTRNIAPSGWRVADVIDWEILIETLGGDTIASKHLRETGILHWDGPNNADNSSGFTALPGNWRYFKGGYTIEPGLYGAFWTSSIYSSTSAPFLSLGSWSDPLIFKGINYKINGYSIRCIKE</sequence>
<evidence type="ECO:0000313" key="3">
    <source>
        <dbReference type="Proteomes" id="UP001193389"/>
    </source>
</evidence>
<accession>A0A5K7S8I9</accession>
<dbReference type="InterPro" id="IPR011871">
    <property type="entry name" value="Fib_succ_major"/>
</dbReference>
<dbReference type="AlphaFoldDB" id="A0A5K7S8I9"/>
<dbReference type="Pfam" id="PF09603">
    <property type="entry name" value="Fib_succ_major"/>
    <property type="match status" value="1"/>
</dbReference>
<evidence type="ECO:0000313" key="2">
    <source>
        <dbReference type="EMBL" id="BBE17817.1"/>
    </source>
</evidence>
<dbReference type="NCBIfam" id="TIGR02145">
    <property type="entry name" value="Fib_succ_major"/>
    <property type="match status" value="1"/>
</dbReference>
<dbReference type="PROSITE" id="PS51257">
    <property type="entry name" value="PROKAR_LIPOPROTEIN"/>
    <property type="match status" value="1"/>
</dbReference>
<dbReference type="EMBL" id="AP018694">
    <property type="protein sequence ID" value="BBE17817.1"/>
    <property type="molecule type" value="Genomic_DNA"/>
</dbReference>
<name>A0A5K7S8I9_9BACT</name>
<keyword evidence="3" id="KW-1185">Reference proteome</keyword>
<dbReference type="RefSeq" id="WP_318350782.1">
    <property type="nucleotide sequence ID" value="NZ_AP018694.1"/>
</dbReference>